<comment type="caution">
    <text evidence="2">The sequence shown here is derived from an EMBL/GenBank/DDBJ whole genome shotgun (WGS) entry which is preliminary data.</text>
</comment>
<proteinExistence type="predicted"/>
<protein>
    <submittedName>
        <fullName evidence="2">Uncharacterized protein</fullName>
    </submittedName>
</protein>
<feature type="region of interest" description="Disordered" evidence="1">
    <location>
        <begin position="54"/>
        <end position="76"/>
    </location>
</feature>
<evidence type="ECO:0000313" key="3">
    <source>
        <dbReference type="Proteomes" id="UP000274601"/>
    </source>
</evidence>
<dbReference type="AlphaFoldDB" id="A0A495QBB5"/>
<accession>A0A495QBB5</accession>
<sequence length="199" mass="21938">MFLCPGPCNRTSRHRTAPRSVSVGEPVWCRPCQSLLRHRLVELDDLAAKVGAALDQRRSGPGEKVSGTRTRPSPSAAVDDLDELLHTLLGWEDAYREARSLPPRPRRGRYAPTLAGTVAWLAHHLDGILAFDGAADFGREILDLHRRLRSRTRTGPPRRPTTACPDCDLMTLAHDPDADELRCGACGWTSAAHPRKKVS</sequence>
<keyword evidence="3" id="KW-1185">Reference proteome</keyword>
<name>A0A495QBB5_9ACTN</name>
<evidence type="ECO:0000256" key="1">
    <source>
        <dbReference type="SAM" id="MobiDB-lite"/>
    </source>
</evidence>
<evidence type="ECO:0000313" key="2">
    <source>
        <dbReference type="EMBL" id="RKS68979.1"/>
    </source>
</evidence>
<dbReference type="Proteomes" id="UP000274601">
    <property type="component" value="Unassembled WGS sequence"/>
</dbReference>
<dbReference type="EMBL" id="RBWU01000007">
    <property type="protein sequence ID" value="RKS68979.1"/>
    <property type="molecule type" value="Genomic_DNA"/>
</dbReference>
<reference evidence="2 3" key="1">
    <citation type="submission" date="2018-10" db="EMBL/GenBank/DDBJ databases">
        <title>Genomic Encyclopedia of Archaeal and Bacterial Type Strains, Phase II (KMG-II): from individual species to whole genera.</title>
        <authorList>
            <person name="Goeker M."/>
        </authorList>
    </citation>
    <scope>NUCLEOTIDE SEQUENCE [LARGE SCALE GENOMIC DNA]</scope>
    <source>
        <strain evidence="2 3">DSM 43383</strain>
    </source>
</reference>
<gene>
    <name evidence="2" type="ORF">BZB76_6117</name>
</gene>
<organism evidence="2 3">
    <name type="scientific">Actinomadura pelletieri DSM 43383</name>
    <dbReference type="NCBI Taxonomy" id="1120940"/>
    <lineage>
        <taxon>Bacteria</taxon>
        <taxon>Bacillati</taxon>
        <taxon>Actinomycetota</taxon>
        <taxon>Actinomycetes</taxon>
        <taxon>Streptosporangiales</taxon>
        <taxon>Thermomonosporaceae</taxon>
        <taxon>Actinomadura</taxon>
    </lineage>
</organism>